<proteinExistence type="predicted"/>
<evidence type="ECO:0000313" key="2">
    <source>
        <dbReference type="Proteomes" id="UP000030848"/>
    </source>
</evidence>
<dbReference type="EMBL" id="JRZE01000006">
    <property type="protein sequence ID" value="KHF43402.1"/>
    <property type="molecule type" value="Genomic_DNA"/>
</dbReference>
<dbReference type="OMA" id="LNMWVRF"/>
<name>A0A837D7H8_9PSEU</name>
<dbReference type="RefSeq" id="WP_015786466.1">
    <property type="nucleotide sequence ID" value="NZ_CALJZO010000019.1"/>
</dbReference>
<organism evidence="1 2">
    <name type="scientific">Saccharomonospora viridis</name>
    <dbReference type="NCBI Taxonomy" id="1852"/>
    <lineage>
        <taxon>Bacteria</taxon>
        <taxon>Bacillati</taxon>
        <taxon>Actinomycetota</taxon>
        <taxon>Actinomycetes</taxon>
        <taxon>Pseudonocardiales</taxon>
        <taxon>Pseudonocardiaceae</taxon>
        <taxon>Saccharomonospora</taxon>
    </lineage>
</organism>
<dbReference type="Proteomes" id="UP000030848">
    <property type="component" value="Unassembled WGS sequence"/>
</dbReference>
<dbReference type="AlphaFoldDB" id="A0A837D7H8"/>
<protein>
    <recommendedName>
        <fullName evidence="3">DUF1990 domain-containing protein</fullName>
    </recommendedName>
</protein>
<sequence length="247" mass="28205">MSRLSRSRRALAVITRWLWGTALVTWRYLWETTPLHRSESVGDEWDRPPQIPPDAIDDRVQLISDGCGPLFHRRFHVRIAAAEIDADQLIDRVIHDFKHFVPTEVVDIRADEVGTQGLEVGDEMLVEMPGPWNGPVKVVHREDTLLHLVTLRGHLEAGQVQFRAYQDGAILVFEIELWARCSSRLVHFLYSRLRFAKEVQLNMWVRFCMAAVATSRGRLVDGVHVSTRRIEQPSELSAPVLSSIGES</sequence>
<reference evidence="1 2" key="1">
    <citation type="submission" date="2014-10" db="EMBL/GenBank/DDBJ databases">
        <title>Genome sequence of Micropolyspora internatus JCM3315.</title>
        <authorList>
            <person name="Shin S.-K."/>
            <person name="Yi H."/>
        </authorList>
    </citation>
    <scope>NUCLEOTIDE SEQUENCE [LARGE SCALE GENOMIC DNA]</scope>
    <source>
        <strain evidence="1 2">JCM 3315</strain>
    </source>
</reference>
<comment type="caution">
    <text evidence="1">The sequence shown here is derived from an EMBL/GenBank/DDBJ whole genome shotgun (WGS) entry which is preliminary data.</text>
</comment>
<evidence type="ECO:0008006" key="3">
    <source>
        <dbReference type="Google" id="ProtNLM"/>
    </source>
</evidence>
<gene>
    <name evidence="1" type="ORF">MINT15_36040</name>
</gene>
<accession>A0A837D7H8</accession>
<evidence type="ECO:0000313" key="1">
    <source>
        <dbReference type="EMBL" id="KHF43402.1"/>
    </source>
</evidence>